<dbReference type="Proteomes" id="UP000218418">
    <property type="component" value="Chromosome"/>
</dbReference>
<protein>
    <submittedName>
        <fullName evidence="1">Uncharacterized protein</fullName>
    </submittedName>
</protein>
<accession>A0A1Z4LW29</accession>
<evidence type="ECO:0000313" key="2">
    <source>
        <dbReference type="Proteomes" id="UP000218418"/>
    </source>
</evidence>
<organism evidence="1 2">
    <name type="scientific">Calothrix parasitica NIES-267</name>
    <dbReference type="NCBI Taxonomy" id="1973488"/>
    <lineage>
        <taxon>Bacteria</taxon>
        <taxon>Bacillati</taxon>
        <taxon>Cyanobacteriota</taxon>
        <taxon>Cyanophyceae</taxon>
        <taxon>Nostocales</taxon>
        <taxon>Calotrichaceae</taxon>
        <taxon>Calothrix</taxon>
    </lineage>
</organism>
<gene>
    <name evidence="1" type="ORF">NIES267_49230</name>
</gene>
<dbReference type="EMBL" id="AP018227">
    <property type="protein sequence ID" value="BAY85423.1"/>
    <property type="molecule type" value="Genomic_DNA"/>
</dbReference>
<name>A0A1Z4LW29_9CYAN</name>
<keyword evidence="2" id="KW-1185">Reference proteome</keyword>
<evidence type="ECO:0000313" key="1">
    <source>
        <dbReference type="EMBL" id="BAY85423.1"/>
    </source>
</evidence>
<reference evidence="1 2" key="1">
    <citation type="submission" date="2017-06" db="EMBL/GenBank/DDBJ databases">
        <title>Genome sequencing of cyanobaciteial culture collection at National Institute for Environmental Studies (NIES).</title>
        <authorList>
            <person name="Hirose Y."/>
            <person name="Shimura Y."/>
            <person name="Fujisawa T."/>
            <person name="Nakamura Y."/>
            <person name="Kawachi M."/>
        </authorList>
    </citation>
    <scope>NUCLEOTIDE SEQUENCE [LARGE SCALE GENOMIC DNA]</scope>
    <source>
        <strain evidence="1 2">NIES-267</strain>
    </source>
</reference>
<proteinExistence type="predicted"/>
<dbReference type="AlphaFoldDB" id="A0A1Z4LW29"/>
<sequence>MQELALQLLTAETNNTQKCSSKINIQPSIFAYEYQF</sequence>